<name>A0AAD2ZIF9_PRORE</name>
<sequence>MVKPETCYAIIDAASEPDVFNLFAEHEPPASCLYSEPIQPEIVSLAPYLVEVTEEVQRWLSTRETPWGIYVYTHATMRELRQHLRKYLMVMIPGQEKPVFWRFYDPRNVWDVLGTFDNWRLHVFLGPITKLKTLLWGEETASRFERERRGFPDNAKLGGKLMRFTPIQYDAVNLVFERQFLDQLIYFFIHAKSMSYQSQMDFSLEDWVVSAFERPAPRAQKIQERYGETTWRQNWQLASDLSSFCQHHRIDDKHSYQLIAYMLALYQIYRIEDVPEEWRVSLANEMGSGNYRVHSLASRILNMLPDLTKENGQ</sequence>
<protein>
    <submittedName>
        <fullName evidence="2">DUF4123 domain-containing protein</fullName>
    </submittedName>
</protein>
<dbReference type="Pfam" id="PF13503">
    <property type="entry name" value="DUF4123"/>
    <property type="match status" value="1"/>
</dbReference>
<dbReference type="EMBL" id="ABEXCJ040000001">
    <property type="protein sequence ID" value="ELR5215658.1"/>
    <property type="molecule type" value="Genomic_DNA"/>
</dbReference>
<organism evidence="2">
    <name type="scientific">Providencia rettgeri</name>
    <dbReference type="NCBI Taxonomy" id="587"/>
    <lineage>
        <taxon>Bacteria</taxon>
        <taxon>Pseudomonadati</taxon>
        <taxon>Pseudomonadota</taxon>
        <taxon>Gammaproteobacteria</taxon>
        <taxon>Enterobacterales</taxon>
        <taxon>Morganellaceae</taxon>
        <taxon>Providencia</taxon>
    </lineage>
</organism>
<feature type="domain" description="DUF4123" evidence="1">
    <location>
        <begin position="7"/>
        <end position="121"/>
    </location>
</feature>
<reference evidence="2" key="1">
    <citation type="submission" date="2023-10" db="EMBL/GenBank/DDBJ databases">
        <authorList>
            <consortium name="Clinical and Environmental Microbiology Branch: Whole genome sequencing antimicrobial resistance pathogens in the healthcare setting"/>
        </authorList>
    </citation>
    <scope>NUCLEOTIDE SEQUENCE</scope>
    <source>
        <strain evidence="2">2020QW-00022</strain>
    </source>
</reference>
<dbReference type="EMBL" id="ABEXCJ050000001">
    <property type="protein sequence ID" value="EMR4587845.1"/>
    <property type="molecule type" value="Genomic_DNA"/>
</dbReference>
<evidence type="ECO:0000259" key="1">
    <source>
        <dbReference type="Pfam" id="PF13503"/>
    </source>
</evidence>
<dbReference type="InterPro" id="IPR025391">
    <property type="entry name" value="DUF4123"/>
</dbReference>
<gene>
    <name evidence="3" type="ORF">M0K77_000092</name>
    <name evidence="2" type="ORF">M0K77_RS00460</name>
</gene>
<accession>A0AAD2ZIF9</accession>
<dbReference type="AlphaFoldDB" id="A0AAD2ZIF9"/>
<comment type="caution">
    <text evidence="2">The sequence shown here is derived from an EMBL/GenBank/DDBJ whole genome shotgun (WGS) entry which is preliminary data.</text>
</comment>
<evidence type="ECO:0000313" key="2">
    <source>
        <dbReference type="EMBL" id="ELR5215658.1"/>
    </source>
</evidence>
<proteinExistence type="predicted"/>
<evidence type="ECO:0000313" key="3">
    <source>
        <dbReference type="EMBL" id="EMR4587845.1"/>
    </source>
</evidence>